<accession>A0A0G4B3D2</accession>
<reference evidence="1 2" key="1">
    <citation type="journal article" date="2015" name="Nature">
        <title>rRNA introns, odd ribosomes, and small enigmatic genomes across a large radiation of phyla.</title>
        <authorList>
            <person name="Brown C.T."/>
            <person name="Hug L.A."/>
            <person name="Thomas B.C."/>
            <person name="Sharon I."/>
            <person name="Castelle C.J."/>
            <person name="Singh A."/>
            <person name="Wilkins M.J."/>
            <person name="Williams K.H."/>
            <person name="Banfield J.F."/>
        </authorList>
    </citation>
    <scope>NUCLEOTIDE SEQUENCE [LARGE SCALE GENOMIC DNA]</scope>
</reference>
<proteinExistence type="predicted"/>
<dbReference type="STRING" id="1618337.UT28_C0001G0274"/>
<protein>
    <submittedName>
        <fullName evidence="1">Uncharacterized protein</fullName>
    </submittedName>
</protein>
<dbReference type="KEGG" id="bbgw:UT28_C0001G0274"/>
<evidence type="ECO:0000313" key="1">
    <source>
        <dbReference type="EMBL" id="AKM82085.1"/>
    </source>
</evidence>
<gene>
    <name evidence="1" type="ORF">UT28_C0001G0274</name>
</gene>
<name>A0A0G4B3D2_9BACT</name>
<evidence type="ECO:0000313" key="2">
    <source>
        <dbReference type="Proteomes" id="UP000035648"/>
    </source>
</evidence>
<dbReference type="Proteomes" id="UP000035648">
    <property type="component" value="Chromosome"/>
</dbReference>
<sequence length="170" mass="18903">MERIRGFVGVAKAQMMVGFAQIIFGRATVGEENIYEPLAINGITPFETAESAKSMLLHLSQRKDVAITEAYLAELDMQIAEKQEELHDVTFTRSDQPMILLRRHGTDTDFIGVYKKDAPGFTNIVGSNLLFNGLQAFDCFRDLLEISQYATSATGDFFPIATFNLTKIPG</sequence>
<organism evidence="1 2">
    <name type="scientific">Berkelbacteria bacterium GW2011_GWE1_39_12</name>
    <dbReference type="NCBI Taxonomy" id="1618337"/>
    <lineage>
        <taxon>Bacteria</taxon>
        <taxon>Candidatus Berkelbacteria</taxon>
    </lineage>
</organism>
<dbReference type="AlphaFoldDB" id="A0A0G4B3D2"/>
<dbReference type="EMBL" id="CP011213">
    <property type="protein sequence ID" value="AKM82085.1"/>
    <property type="molecule type" value="Genomic_DNA"/>
</dbReference>